<dbReference type="GO" id="GO:0043952">
    <property type="term" value="P:protein transport by the Sec complex"/>
    <property type="evidence" value="ECO:0007669"/>
    <property type="project" value="TreeGrafter"/>
</dbReference>
<dbReference type="SUPFAM" id="SSF52540">
    <property type="entry name" value="P-loop containing nucleoside triphosphate hydrolases"/>
    <property type="match status" value="2"/>
</dbReference>
<dbReference type="KEGG" id="mets:DK389_16210"/>
<dbReference type="EMBL" id="CP029550">
    <property type="protein sequence ID" value="AWN41763.1"/>
    <property type="molecule type" value="Genomic_DNA"/>
</dbReference>
<keyword evidence="6" id="KW-1278">Translocase</keyword>
<reference evidence="13" key="1">
    <citation type="submission" date="2018-05" db="EMBL/GenBank/DDBJ databases">
        <title>Complete Genome Sequence of Methylobacterium sp. 17SD2-17.</title>
        <authorList>
            <person name="Srinivasan S."/>
        </authorList>
    </citation>
    <scope>NUCLEOTIDE SEQUENCE [LARGE SCALE GENOMIC DNA]</scope>
    <source>
        <strain evidence="13">17SD2-17</strain>
    </source>
</reference>
<dbReference type="PANTHER" id="PTHR30612">
    <property type="entry name" value="SECA INNER MEMBRANE COMPONENT OF SEC PROTEIN SECRETION SYSTEM"/>
    <property type="match status" value="1"/>
</dbReference>
<dbReference type="PRINTS" id="PR00906">
    <property type="entry name" value="SECA"/>
</dbReference>
<dbReference type="PROSITE" id="PS51196">
    <property type="entry name" value="SECA_MOTOR_DEAD"/>
    <property type="match status" value="1"/>
</dbReference>
<gene>
    <name evidence="12" type="ORF">DK389_16210</name>
</gene>
<keyword evidence="5" id="KW-0653">Protein transport</keyword>
<dbReference type="GO" id="GO:0005886">
    <property type="term" value="C:plasma membrane"/>
    <property type="evidence" value="ECO:0007669"/>
    <property type="project" value="TreeGrafter"/>
</dbReference>
<protein>
    <submittedName>
        <fullName evidence="12">Uncharacterized protein</fullName>
    </submittedName>
</protein>
<evidence type="ECO:0000256" key="3">
    <source>
        <dbReference type="ARBA" id="ARBA00022741"/>
    </source>
</evidence>
<dbReference type="AlphaFoldDB" id="A0A2U8W6P9"/>
<evidence type="ECO:0000256" key="7">
    <source>
        <dbReference type="ARBA" id="ARBA00023010"/>
    </source>
</evidence>
<dbReference type="Pfam" id="PF01043">
    <property type="entry name" value="SecA_PP_bind"/>
    <property type="match status" value="1"/>
</dbReference>
<dbReference type="FunFam" id="3.40.50.300:FF:000429">
    <property type="entry name" value="Preprotein translocase subunit SecA"/>
    <property type="match status" value="1"/>
</dbReference>
<dbReference type="OrthoDB" id="9805579at2"/>
<keyword evidence="2" id="KW-1003">Cell membrane</keyword>
<name>A0A2U8W6P9_9HYPH</name>
<proteinExistence type="predicted"/>
<evidence type="ECO:0000256" key="8">
    <source>
        <dbReference type="ARBA" id="ARBA00023136"/>
    </source>
</evidence>
<dbReference type="Gene3D" id="3.40.50.300">
    <property type="entry name" value="P-loop containing nucleotide triphosphate hydrolases"/>
    <property type="match status" value="2"/>
</dbReference>
<dbReference type="GO" id="GO:0005524">
    <property type="term" value="F:ATP binding"/>
    <property type="evidence" value="ECO:0007669"/>
    <property type="project" value="UniProtKB-KW"/>
</dbReference>
<dbReference type="PANTHER" id="PTHR30612:SF0">
    <property type="entry name" value="CHLOROPLAST PROTEIN-TRANSPORTING ATPASE"/>
    <property type="match status" value="1"/>
</dbReference>
<evidence type="ECO:0000259" key="11">
    <source>
        <dbReference type="PROSITE" id="PS51196"/>
    </source>
</evidence>
<dbReference type="SMART" id="SM00957">
    <property type="entry name" value="SecA_DEAD"/>
    <property type="match status" value="1"/>
</dbReference>
<evidence type="ECO:0000256" key="4">
    <source>
        <dbReference type="ARBA" id="ARBA00022840"/>
    </source>
</evidence>
<evidence type="ECO:0000256" key="2">
    <source>
        <dbReference type="ARBA" id="ARBA00022475"/>
    </source>
</evidence>
<keyword evidence="4" id="KW-0067">ATP-binding</keyword>
<dbReference type="CDD" id="cd18803">
    <property type="entry name" value="SF2_C_secA"/>
    <property type="match status" value="1"/>
</dbReference>
<evidence type="ECO:0000256" key="9">
    <source>
        <dbReference type="SAM" id="MobiDB-lite"/>
    </source>
</evidence>
<dbReference type="InterPro" id="IPR011130">
    <property type="entry name" value="SecA_preprotein_X-link_dom"/>
</dbReference>
<dbReference type="Pfam" id="PF21090">
    <property type="entry name" value="P-loop_SecA"/>
    <property type="match status" value="2"/>
</dbReference>
<dbReference type="SMART" id="SM00958">
    <property type="entry name" value="SecA_PP_bind"/>
    <property type="match status" value="1"/>
</dbReference>
<evidence type="ECO:0000256" key="6">
    <source>
        <dbReference type="ARBA" id="ARBA00022967"/>
    </source>
</evidence>
<dbReference type="GO" id="GO:0006886">
    <property type="term" value="P:intracellular protein transport"/>
    <property type="evidence" value="ECO:0007669"/>
    <property type="project" value="InterPro"/>
</dbReference>
<keyword evidence="3" id="KW-0547">Nucleotide-binding</keyword>
<dbReference type="Gene3D" id="3.90.1440.10">
    <property type="entry name" value="SecA, preprotein cross-linking domain"/>
    <property type="match status" value="1"/>
</dbReference>
<dbReference type="GO" id="GO:0017038">
    <property type="term" value="P:protein import"/>
    <property type="evidence" value="ECO:0007669"/>
    <property type="project" value="InterPro"/>
</dbReference>
<feature type="domain" description="SecA family profile" evidence="11">
    <location>
        <begin position="39"/>
        <end position="619"/>
    </location>
</feature>
<feature type="domain" description="Helicase ATP-binding" evidence="10">
    <location>
        <begin position="125"/>
        <end position="271"/>
    </location>
</feature>
<dbReference type="InterPro" id="IPR011115">
    <property type="entry name" value="SecA_DEAD"/>
</dbReference>
<dbReference type="GO" id="GO:0031522">
    <property type="term" value="C:cell envelope Sec protein transport complex"/>
    <property type="evidence" value="ECO:0007669"/>
    <property type="project" value="TreeGrafter"/>
</dbReference>
<keyword evidence="7" id="KW-0811">Translocation</keyword>
<sequence length="655" mass="71480">MSTGASVPVGARDRPRSRAVIPGGAGEAPSSSRWAAALARVPLRRLSQIDGRSFRQMRELAGAAHRDAETYQSVSDVQLRAEAYHQRVLWRLGTADNACLVKTHALIAEASRRTLGLVPHVEQHLSGIAMARGAVVEMQTGEGKTLTAAFPAVLAAFRGYPVHVVTSNDYLATRDGDALAPLYASLGLTTGSISEGSEPSARRAAYAADVTYVSNKELAFDFLRDRVTRLQSEAQEFETSADILIPRLGQCIVDEADSVLVDEARTPLILSEGQGQLDLAEGPLEAILEIARGLREGGHFRRLAADQLILTPAAYEQSDPVLLQLDPLLRNARLRRTVLHQALMAIHGLHLNQDYIVVDGSIQIIDEYTGRSMPDRAWSDYLQAFVEIKENCRRTGTRSVLASTTYQKFFRRYEKLCGMTGTAAEVSQELHAVYGLRSCPIPSHRPTRRARYAPAFFRSSEEKWPAVARRATEMRATGRPVLIGVRSVEATLAISQRLAAHDVPHQVLSALNHAAEADIVARAGEAGAVTVATSMGGRGTDIRLSPAAKAAGGLHVIIAEAQDARRIERQLAGRSARQGDPGSFECMLASDEPLLRSLSARFPSQGVNVLGSSAGLWLLRCAQQLVERRHRQARRLLTTYDERYDRMLAFLGKPD</sequence>
<dbReference type="Proteomes" id="UP000245926">
    <property type="component" value="Chromosome"/>
</dbReference>
<accession>A0A2U8W6P9</accession>
<evidence type="ECO:0000256" key="5">
    <source>
        <dbReference type="ARBA" id="ARBA00022927"/>
    </source>
</evidence>
<dbReference type="InterPro" id="IPR000185">
    <property type="entry name" value="SecA"/>
</dbReference>
<dbReference type="InterPro" id="IPR027417">
    <property type="entry name" value="P-loop_NTPase"/>
</dbReference>
<dbReference type="CDD" id="cd17928">
    <property type="entry name" value="DEXDc_SecA"/>
    <property type="match status" value="1"/>
</dbReference>
<keyword evidence="13" id="KW-1185">Reference proteome</keyword>
<dbReference type="InterPro" id="IPR044722">
    <property type="entry name" value="SecA_SF2_C"/>
</dbReference>
<dbReference type="PROSITE" id="PS51192">
    <property type="entry name" value="HELICASE_ATP_BIND_1"/>
    <property type="match status" value="1"/>
</dbReference>
<evidence type="ECO:0000259" key="10">
    <source>
        <dbReference type="PROSITE" id="PS51192"/>
    </source>
</evidence>
<dbReference type="InterPro" id="IPR014018">
    <property type="entry name" value="SecA_motor_DEAD"/>
</dbReference>
<organism evidence="12 13">
    <name type="scientific">Methylobacterium durans</name>
    <dbReference type="NCBI Taxonomy" id="2202825"/>
    <lineage>
        <taxon>Bacteria</taxon>
        <taxon>Pseudomonadati</taxon>
        <taxon>Pseudomonadota</taxon>
        <taxon>Alphaproteobacteria</taxon>
        <taxon>Hyphomicrobiales</taxon>
        <taxon>Methylobacteriaceae</taxon>
        <taxon>Methylobacterium</taxon>
    </lineage>
</organism>
<feature type="region of interest" description="Disordered" evidence="9">
    <location>
        <begin position="1"/>
        <end position="28"/>
    </location>
</feature>
<evidence type="ECO:0000256" key="1">
    <source>
        <dbReference type="ARBA" id="ARBA00022448"/>
    </source>
</evidence>
<dbReference type="Pfam" id="PF07517">
    <property type="entry name" value="SecA_DEAD"/>
    <property type="match status" value="1"/>
</dbReference>
<dbReference type="InterPro" id="IPR014001">
    <property type="entry name" value="Helicase_ATP-bd"/>
</dbReference>
<dbReference type="RefSeq" id="WP_109891085.1">
    <property type="nucleotide sequence ID" value="NZ_CP029550.1"/>
</dbReference>
<keyword evidence="8" id="KW-0472">Membrane</keyword>
<dbReference type="InterPro" id="IPR036670">
    <property type="entry name" value="SecA_X-link_sf"/>
</dbReference>
<evidence type="ECO:0000313" key="12">
    <source>
        <dbReference type="EMBL" id="AWN41763.1"/>
    </source>
</evidence>
<dbReference type="SUPFAM" id="SSF81767">
    <property type="entry name" value="Pre-protein crosslinking domain of SecA"/>
    <property type="match status" value="1"/>
</dbReference>
<evidence type="ECO:0000313" key="13">
    <source>
        <dbReference type="Proteomes" id="UP000245926"/>
    </source>
</evidence>
<keyword evidence="1" id="KW-0813">Transport</keyword>
<dbReference type="GO" id="GO:0006605">
    <property type="term" value="P:protein targeting"/>
    <property type="evidence" value="ECO:0007669"/>
    <property type="project" value="InterPro"/>
</dbReference>
<dbReference type="GO" id="GO:0005829">
    <property type="term" value="C:cytosol"/>
    <property type="evidence" value="ECO:0007669"/>
    <property type="project" value="TreeGrafter"/>
</dbReference>